<accession>A0A9D2SYH0</accession>
<comment type="caution">
    <text evidence="3">The sequence shown here is derived from an EMBL/GenBank/DDBJ whole genome shotgun (WGS) entry which is preliminary data.</text>
</comment>
<dbReference type="InterPro" id="IPR010982">
    <property type="entry name" value="Lambda_DNA-bd_dom_sf"/>
</dbReference>
<keyword evidence="1" id="KW-0238">DNA-binding</keyword>
<dbReference type="AlphaFoldDB" id="A0A9D2SYH0"/>
<dbReference type="PANTHER" id="PTHR46558:SF4">
    <property type="entry name" value="DNA-BIDING PHAGE PROTEIN"/>
    <property type="match status" value="1"/>
</dbReference>
<evidence type="ECO:0000256" key="1">
    <source>
        <dbReference type="ARBA" id="ARBA00023125"/>
    </source>
</evidence>
<dbReference type="PROSITE" id="PS50943">
    <property type="entry name" value="HTH_CROC1"/>
    <property type="match status" value="1"/>
</dbReference>
<gene>
    <name evidence="3" type="ORF">H9757_05675</name>
</gene>
<evidence type="ECO:0000313" key="4">
    <source>
        <dbReference type="Proteomes" id="UP000823894"/>
    </source>
</evidence>
<reference evidence="3" key="2">
    <citation type="submission" date="2021-04" db="EMBL/GenBank/DDBJ databases">
        <authorList>
            <person name="Gilroy R."/>
        </authorList>
    </citation>
    <scope>NUCLEOTIDE SEQUENCE</scope>
    <source>
        <strain evidence="3">ChiGjej1B1-1692</strain>
    </source>
</reference>
<name>A0A9D2SYH0_9FIRM</name>
<dbReference type="Pfam" id="PF01381">
    <property type="entry name" value="HTH_3"/>
    <property type="match status" value="1"/>
</dbReference>
<organism evidence="3 4">
    <name type="scientific">Candidatus Mediterraneibacter faecigallinarum</name>
    <dbReference type="NCBI Taxonomy" id="2838669"/>
    <lineage>
        <taxon>Bacteria</taxon>
        <taxon>Bacillati</taxon>
        <taxon>Bacillota</taxon>
        <taxon>Clostridia</taxon>
        <taxon>Lachnospirales</taxon>
        <taxon>Lachnospiraceae</taxon>
        <taxon>Mediterraneibacter</taxon>
    </lineage>
</organism>
<dbReference type="PANTHER" id="PTHR46558">
    <property type="entry name" value="TRACRIPTIONAL REGULATORY PROTEIN-RELATED-RELATED"/>
    <property type="match status" value="1"/>
</dbReference>
<proteinExistence type="predicted"/>
<dbReference type="SMART" id="SM00530">
    <property type="entry name" value="HTH_XRE"/>
    <property type="match status" value="1"/>
</dbReference>
<dbReference type="Gene3D" id="1.10.260.40">
    <property type="entry name" value="lambda repressor-like DNA-binding domains"/>
    <property type="match status" value="1"/>
</dbReference>
<evidence type="ECO:0000259" key="2">
    <source>
        <dbReference type="PROSITE" id="PS50943"/>
    </source>
</evidence>
<dbReference type="InterPro" id="IPR001387">
    <property type="entry name" value="Cro/C1-type_HTH"/>
</dbReference>
<evidence type="ECO:0000313" key="3">
    <source>
        <dbReference type="EMBL" id="HJC38535.1"/>
    </source>
</evidence>
<protein>
    <submittedName>
        <fullName evidence="3">Helix-turn-helix domain-containing protein</fullName>
    </submittedName>
</protein>
<sequence>MANVQLRENLRNLRRRHNFTQLQISSRLNISRQAYSNYETGKRIPDIDILIRLADIYGLSLEQLIALPCTEDDAVSEGAGPYFPGMLIENGDTIYLTKEEVTLLLHYRNASGDDRRLAQKVLNISDN</sequence>
<dbReference type="SUPFAM" id="SSF47413">
    <property type="entry name" value="lambda repressor-like DNA-binding domains"/>
    <property type="match status" value="1"/>
</dbReference>
<reference evidence="3" key="1">
    <citation type="journal article" date="2021" name="PeerJ">
        <title>Extensive microbial diversity within the chicken gut microbiome revealed by metagenomics and culture.</title>
        <authorList>
            <person name="Gilroy R."/>
            <person name="Ravi A."/>
            <person name="Getino M."/>
            <person name="Pursley I."/>
            <person name="Horton D.L."/>
            <person name="Alikhan N.F."/>
            <person name="Baker D."/>
            <person name="Gharbi K."/>
            <person name="Hall N."/>
            <person name="Watson M."/>
            <person name="Adriaenssens E.M."/>
            <person name="Foster-Nyarko E."/>
            <person name="Jarju S."/>
            <person name="Secka A."/>
            <person name="Antonio M."/>
            <person name="Oren A."/>
            <person name="Chaudhuri R.R."/>
            <person name="La Ragione R."/>
            <person name="Hildebrand F."/>
            <person name="Pallen M.J."/>
        </authorList>
    </citation>
    <scope>NUCLEOTIDE SEQUENCE</scope>
    <source>
        <strain evidence="3">ChiGjej1B1-1692</strain>
    </source>
</reference>
<dbReference type="Proteomes" id="UP000823894">
    <property type="component" value="Unassembled WGS sequence"/>
</dbReference>
<feature type="domain" description="HTH cro/C1-type" evidence="2">
    <location>
        <begin position="10"/>
        <end position="64"/>
    </location>
</feature>
<dbReference type="CDD" id="cd00093">
    <property type="entry name" value="HTH_XRE"/>
    <property type="match status" value="1"/>
</dbReference>
<dbReference type="GO" id="GO:0003677">
    <property type="term" value="F:DNA binding"/>
    <property type="evidence" value="ECO:0007669"/>
    <property type="project" value="UniProtKB-KW"/>
</dbReference>
<dbReference type="EMBL" id="DWWK01000084">
    <property type="protein sequence ID" value="HJC38535.1"/>
    <property type="molecule type" value="Genomic_DNA"/>
</dbReference>